<evidence type="ECO:0000259" key="3">
    <source>
        <dbReference type="Pfam" id="PF09990"/>
    </source>
</evidence>
<dbReference type="OrthoDB" id="147178at2"/>
<evidence type="ECO:0000313" key="5">
    <source>
        <dbReference type="Proteomes" id="UP000247591"/>
    </source>
</evidence>
<dbReference type="Pfam" id="PF09990">
    <property type="entry name" value="DUF2231"/>
    <property type="match status" value="1"/>
</dbReference>
<accession>A0A318RVX7</accession>
<keyword evidence="5" id="KW-1185">Reference proteome</keyword>
<proteinExistence type="predicted"/>
<feature type="transmembrane region" description="Helical" evidence="2">
    <location>
        <begin position="179"/>
        <end position="200"/>
    </location>
</feature>
<gene>
    <name evidence="4" type="ORF">DFR67_10657</name>
</gene>
<comment type="caution">
    <text evidence="4">The sequence shown here is derived from an EMBL/GenBank/DDBJ whole genome shotgun (WGS) entry which is preliminary data.</text>
</comment>
<dbReference type="RefSeq" id="WP_110469626.1">
    <property type="nucleotide sequence ID" value="NZ_QJSP01000006.1"/>
</dbReference>
<sequence>MTIPADGADRLTTPDQLPDSPEATTPPDALGTDASGADRLRLPGKLLKMAERLSVLDGPAGQLSAAIERRLSPDVSSLLLGRWLGHPLHPILVTVPIGAWMSVPMLDIAGQRDAARRVLAFGILAAAPASATGLVEYTTLDSAQRRVAVTHVLANSLGITCLAKSWSLRRRGARASGSAWTLAGLTFAGVGGALGGHLSYSQGAGVHRQR</sequence>
<feature type="region of interest" description="Disordered" evidence="1">
    <location>
        <begin position="1"/>
        <end position="36"/>
    </location>
</feature>
<protein>
    <submittedName>
        <fullName evidence="4">Putative membrane protein</fullName>
    </submittedName>
</protein>
<name>A0A318RVX7_WILLI</name>
<keyword evidence="2" id="KW-1133">Transmembrane helix</keyword>
<keyword evidence="2" id="KW-0472">Membrane</keyword>
<feature type="transmembrane region" description="Helical" evidence="2">
    <location>
        <begin position="118"/>
        <end position="135"/>
    </location>
</feature>
<reference evidence="4 5" key="1">
    <citation type="submission" date="2018-06" db="EMBL/GenBank/DDBJ databases">
        <title>Genomic Encyclopedia of Type Strains, Phase IV (KMG-IV): sequencing the most valuable type-strain genomes for metagenomic binning, comparative biology and taxonomic classification.</title>
        <authorList>
            <person name="Goeker M."/>
        </authorList>
    </citation>
    <scope>NUCLEOTIDE SEQUENCE [LARGE SCALE GENOMIC DNA]</scope>
    <source>
        <strain evidence="4 5">DSM 45521</strain>
    </source>
</reference>
<evidence type="ECO:0000256" key="2">
    <source>
        <dbReference type="SAM" id="Phobius"/>
    </source>
</evidence>
<keyword evidence="2" id="KW-0812">Transmembrane</keyword>
<evidence type="ECO:0000256" key="1">
    <source>
        <dbReference type="SAM" id="MobiDB-lite"/>
    </source>
</evidence>
<organism evidence="4 5">
    <name type="scientific">Williamsia limnetica</name>
    <dbReference type="NCBI Taxonomy" id="882452"/>
    <lineage>
        <taxon>Bacteria</taxon>
        <taxon>Bacillati</taxon>
        <taxon>Actinomycetota</taxon>
        <taxon>Actinomycetes</taxon>
        <taxon>Mycobacteriales</taxon>
        <taxon>Nocardiaceae</taxon>
        <taxon>Williamsia</taxon>
    </lineage>
</organism>
<dbReference type="AlphaFoldDB" id="A0A318RVX7"/>
<evidence type="ECO:0000313" key="4">
    <source>
        <dbReference type="EMBL" id="PYE17354.1"/>
    </source>
</evidence>
<dbReference type="InterPro" id="IPR019251">
    <property type="entry name" value="DUF2231_TM"/>
</dbReference>
<dbReference type="EMBL" id="QJSP01000006">
    <property type="protein sequence ID" value="PYE17354.1"/>
    <property type="molecule type" value="Genomic_DNA"/>
</dbReference>
<dbReference type="Proteomes" id="UP000247591">
    <property type="component" value="Unassembled WGS sequence"/>
</dbReference>
<feature type="domain" description="DUF2231" evidence="3">
    <location>
        <begin position="85"/>
        <end position="207"/>
    </location>
</feature>